<reference evidence="2 3" key="1">
    <citation type="submission" date="2024-11" db="EMBL/GenBank/DDBJ databases">
        <title>A near-complete genome assembly of Cinchona calisaya.</title>
        <authorList>
            <person name="Lian D.C."/>
            <person name="Zhao X.W."/>
            <person name="Wei L."/>
        </authorList>
    </citation>
    <scope>NUCLEOTIDE SEQUENCE [LARGE SCALE GENOMIC DNA]</scope>
    <source>
        <tissue evidence="2">Nenye</tissue>
    </source>
</reference>
<feature type="region of interest" description="Disordered" evidence="1">
    <location>
        <begin position="80"/>
        <end position="121"/>
    </location>
</feature>
<feature type="compositionally biased region" description="Polar residues" evidence="1">
    <location>
        <begin position="111"/>
        <end position="121"/>
    </location>
</feature>
<sequence length="121" mass="14799">MKFFYFAEFYGVDFWLVRFRLFFAEQDICTFSLVAFIRYYLSTEFLMDRTHSSNNCCTEKSQEQNDDILRRRRRELAAQRYAEMPRSEKEDLLRHRRERYAQKEKKEKETAAQNSFPSDSS</sequence>
<evidence type="ECO:0000313" key="3">
    <source>
        <dbReference type="Proteomes" id="UP001630127"/>
    </source>
</evidence>
<feature type="compositionally biased region" description="Basic and acidic residues" evidence="1">
    <location>
        <begin position="83"/>
        <end position="110"/>
    </location>
</feature>
<evidence type="ECO:0000313" key="2">
    <source>
        <dbReference type="EMBL" id="KAL3521944.1"/>
    </source>
</evidence>
<name>A0ABD2ZS34_9GENT</name>
<protein>
    <recommendedName>
        <fullName evidence="4">IBB domain-containing protein</fullName>
    </recommendedName>
</protein>
<dbReference type="AlphaFoldDB" id="A0ABD2ZS34"/>
<dbReference type="EMBL" id="JBJUIK010000007">
    <property type="protein sequence ID" value="KAL3521944.1"/>
    <property type="molecule type" value="Genomic_DNA"/>
</dbReference>
<gene>
    <name evidence="2" type="ORF">ACH5RR_014778</name>
</gene>
<evidence type="ECO:0008006" key="4">
    <source>
        <dbReference type="Google" id="ProtNLM"/>
    </source>
</evidence>
<proteinExistence type="predicted"/>
<organism evidence="2 3">
    <name type="scientific">Cinchona calisaya</name>
    <dbReference type="NCBI Taxonomy" id="153742"/>
    <lineage>
        <taxon>Eukaryota</taxon>
        <taxon>Viridiplantae</taxon>
        <taxon>Streptophyta</taxon>
        <taxon>Embryophyta</taxon>
        <taxon>Tracheophyta</taxon>
        <taxon>Spermatophyta</taxon>
        <taxon>Magnoliopsida</taxon>
        <taxon>eudicotyledons</taxon>
        <taxon>Gunneridae</taxon>
        <taxon>Pentapetalae</taxon>
        <taxon>asterids</taxon>
        <taxon>lamiids</taxon>
        <taxon>Gentianales</taxon>
        <taxon>Rubiaceae</taxon>
        <taxon>Cinchonoideae</taxon>
        <taxon>Cinchoneae</taxon>
        <taxon>Cinchona</taxon>
    </lineage>
</organism>
<evidence type="ECO:0000256" key="1">
    <source>
        <dbReference type="SAM" id="MobiDB-lite"/>
    </source>
</evidence>
<comment type="caution">
    <text evidence="2">The sequence shown here is derived from an EMBL/GenBank/DDBJ whole genome shotgun (WGS) entry which is preliminary data.</text>
</comment>
<dbReference type="Proteomes" id="UP001630127">
    <property type="component" value="Unassembled WGS sequence"/>
</dbReference>
<accession>A0ABD2ZS34</accession>
<keyword evidence="3" id="KW-1185">Reference proteome</keyword>